<accession>A0ABX6YJN3</accession>
<evidence type="ECO:0000313" key="1">
    <source>
        <dbReference type="EMBL" id="QPZ38809.1"/>
    </source>
</evidence>
<sequence>MTRFGPLEARDGRVAIGDAGAHHVRLTEAGIVVRRHGEEARHLGWDVIESATFDVRTTKFRWPGTVTTVLMGALGLIFHDWGIGEQDYDATLDVRLSDGDDVHIDITRHHVGRYWVKPVRATQALLHRLSDDPESRMLLREPERLLQMLRM</sequence>
<gene>
    <name evidence="1" type="ORF">HCR76_01490</name>
</gene>
<dbReference type="Proteomes" id="UP000662814">
    <property type="component" value="Chromosome"/>
</dbReference>
<name>A0ABX6YJN3_9MICO</name>
<keyword evidence="2" id="KW-1185">Reference proteome</keyword>
<dbReference type="EMBL" id="CP061169">
    <property type="protein sequence ID" value="QPZ38809.1"/>
    <property type="molecule type" value="Genomic_DNA"/>
</dbReference>
<proteinExistence type="predicted"/>
<evidence type="ECO:0000313" key="2">
    <source>
        <dbReference type="Proteomes" id="UP000662814"/>
    </source>
</evidence>
<dbReference type="RefSeq" id="WP_166985473.1">
    <property type="nucleotide sequence ID" value="NZ_CP061169.1"/>
</dbReference>
<protein>
    <submittedName>
        <fullName evidence="1">Uncharacterized protein</fullName>
    </submittedName>
</protein>
<organism evidence="1 2">
    <name type="scientific">Paramicrobacterium chengjingii</name>
    <dbReference type="NCBI Taxonomy" id="2769067"/>
    <lineage>
        <taxon>Bacteria</taxon>
        <taxon>Bacillati</taxon>
        <taxon>Actinomycetota</taxon>
        <taxon>Actinomycetes</taxon>
        <taxon>Micrococcales</taxon>
        <taxon>Microbacteriaceae</taxon>
        <taxon>Paramicrobacterium</taxon>
    </lineage>
</organism>
<reference evidence="1 2" key="1">
    <citation type="submission" date="2020-12" db="EMBL/GenBank/DDBJ databases">
        <title>Microbacterium sp. HY060.</title>
        <authorList>
            <person name="Zhou J."/>
        </authorList>
    </citation>
    <scope>NUCLEOTIDE SEQUENCE [LARGE SCALE GENOMIC DNA]</scope>
    <source>
        <strain evidence="1 2">HY60</strain>
    </source>
</reference>